<evidence type="ECO:0000313" key="2">
    <source>
        <dbReference type="EMBL" id="OKH90977.1"/>
    </source>
</evidence>
<dbReference type="Proteomes" id="UP000186455">
    <property type="component" value="Unassembled WGS sequence"/>
</dbReference>
<reference evidence="2 3" key="1">
    <citation type="submission" date="2015-06" db="EMBL/GenBank/DDBJ databases">
        <title>Cloning and characterization of the uncialamcin biosynthetic gene cluster.</title>
        <authorList>
            <person name="Yan X."/>
            <person name="Huang T."/>
            <person name="Ge H."/>
            <person name="Shen B."/>
        </authorList>
    </citation>
    <scope>NUCLEOTIDE SEQUENCE [LARGE SCALE GENOMIC DNA]</scope>
    <source>
        <strain evidence="2 3">DCA2648</strain>
    </source>
</reference>
<keyword evidence="3" id="KW-1185">Reference proteome</keyword>
<feature type="compositionally biased region" description="Low complexity" evidence="1">
    <location>
        <begin position="33"/>
        <end position="54"/>
    </location>
</feature>
<gene>
    <name evidence="2" type="ORF">AB852_31220</name>
</gene>
<dbReference type="AlphaFoldDB" id="A0A1Q4UZE9"/>
<evidence type="ECO:0000313" key="3">
    <source>
        <dbReference type="Proteomes" id="UP000186455"/>
    </source>
</evidence>
<protein>
    <submittedName>
        <fullName evidence="2">Uncharacterized protein</fullName>
    </submittedName>
</protein>
<evidence type="ECO:0000256" key="1">
    <source>
        <dbReference type="SAM" id="MobiDB-lite"/>
    </source>
</evidence>
<comment type="caution">
    <text evidence="2">The sequence shown here is derived from an EMBL/GenBank/DDBJ whole genome shotgun (WGS) entry which is preliminary data.</text>
</comment>
<feature type="region of interest" description="Disordered" evidence="1">
    <location>
        <begin position="1"/>
        <end position="56"/>
    </location>
</feature>
<name>A0A1Q4UZE9_9ACTN</name>
<dbReference type="EMBL" id="LFBV01000010">
    <property type="protein sequence ID" value="OKH90977.1"/>
    <property type="molecule type" value="Genomic_DNA"/>
</dbReference>
<sequence>MQHAISAVPAPMGSARPTLAPSAPAPSTPSSPAPSATANTAPTVTSPSPACSAPIRPLTPHRAFCAIDQNTIAPASTGPERR</sequence>
<organism evidence="2 3">
    <name type="scientific">Streptomyces uncialis</name>
    <dbReference type="NCBI Taxonomy" id="1048205"/>
    <lineage>
        <taxon>Bacteria</taxon>
        <taxon>Bacillati</taxon>
        <taxon>Actinomycetota</taxon>
        <taxon>Actinomycetes</taxon>
        <taxon>Kitasatosporales</taxon>
        <taxon>Streptomycetaceae</taxon>
        <taxon>Streptomyces</taxon>
    </lineage>
</organism>
<feature type="compositionally biased region" description="Pro residues" evidence="1">
    <location>
        <begin position="23"/>
        <end position="32"/>
    </location>
</feature>
<proteinExistence type="predicted"/>
<accession>A0A1Q4UZE9</accession>